<keyword evidence="2" id="KW-0677">Repeat</keyword>
<reference evidence="8" key="1">
    <citation type="submission" date="2007-07" db="EMBL/GenBank/DDBJ databases">
        <title>PCAP assembly of the Caenorhabditis remanei genome.</title>
        <authorList>
            <consortium name="The Caenorhabditis remanei Sequencing Consortium"/>
            <person name="Wilson R.K."/>
        </authorList>
    </citation>
    <scope>NUCLEOTIDE SEQUENCE [LARGE SCALE GENOMIC DNA]</scope>
    <source>
        <strain evidence="8">PB4641</strain>
    </source>
</reference>
<dbReference type="InParanoid" id="E3MXL5"/>
<feature type="domain" description="C2H2-type" evidence="7">
    <location>
        <begin position="221"/>
        <end position="247"/>
    </location>
</feature>
<keyword evidence="4" id="KW-0862">Zinc</keyword>
<dbReference type="SMART" id="SM00355">
    <property type="entry name" value="ZnF_C2H2"/>
    <property type="match status" value="5"/>
</dbReference>
<sequence>MRQHDRSGRSLFPDSPNSKISVEVSSDGGKDKNEMSLIKQLEQISSVIVKVSFWISVVSEHTVTGSQFYRCRLLYYDSKLLLDRVTVTGFFDLCPAYPLTNLKHFKEIAAPNLPSTSTMHIKMEDGQEESGPIVIQGQGSSEDSSPGVKQKVVGVVQYVICQLCPEEEQKSMDLSNQQQMEEHFLDKHVDKEKRKCEACPSDQFQPHNIGQHYRLHTNSVYACQHCGKRGRRNYLMSHVRTHTGERPYSCDTCSKSFSDASTLRRHRLVHTGEKKYQCPVCGRAIARKDNVKVHIRSHGIHV</sequence>
<evidence type="ECO:0000256" key="4">
    <source>
        <dbReference type="ARBA" id="ARBA00022833"/>
    </source>
</evidence>
<dbReference type="OrthoDB" id="3437960at2759"/>
<dbReference type="OMA" id="MHIKMED"/>
<dbReference type="GO" id="GO:0008270">
    <property type="term" value="F:zinc ion binding"/>
    <property type="evidence" value="ECO:0007669"/>
    <property type="project" value="UniProtKB-KW"/>
</dbReference>
<evidence type="ECO:0000259" key="7">
    <source>
        <dbReference type="PROSITE" id="PS50157"/>
    </source>
</evidence>
<proteinExistence type="predicted"/>
<dbReference type="AlphaFoldDB" id="E3MXL5"/>
<dbReference type="Pfam" id="PF00096">
    <property type="entry name" value="zf-C2H2"/>
    <property type="match status" value="2"/>
</dbReference>
<dbReference type="FunFam" id="3.30.160.60:FF:002343">
    <property type="entry name" value="Zinc finger protein 33A"/>
    <property type="match status" value="1"/>
</dbReference>
<feature type="domain" description="C2H2-type" evidence="7">
    <location>
        <begin position="276"/>
        <end position="302"/>
    </location>
</feature>
<dbReference type="InterPro" id="IPR013087">
    <property type="entry name" value="Znf_C2H2_type"/>
</dbReference>
<accession>E3MXL5</accession>
<dbReference type="SUPFAM" id="SSF57667">
    <property type="entry name" value="beta-beta-alpha zinc fingers"/>
    <property type="match status" value="2"/>
</dbReference>
<dbReference type="FunFam" id="3.30.160.60:FF:000110">
    <property type="entry name" value="Zinc finger protein-like"/>
    <property type="match status" value="1"/>
</dbReference>
<evidence type="ECO:0000256" key="1">
    <source>
        <dbReference type="ARBA" id="ARBA00022723"/>
    </source>
</evidence>
<evidence type="ECO:0000256" key="3">
    <source>
        <dbReference type="ARBA" id="ARBA00022771"/>
    </source>
</evidence>
<dbReference type="PROSITE" id="PS50157">
    <property type="entry name" value="ZINC_FINGER_C2H2_2"/>
    <property type="match status" value="3"/>
</dbReference>
<keyword evidence="3 5" id="KW-0863">Zinc-finger</keyword>
<dbReference type="Proteomes" id="UP000008281">
    <property type="component" value="Unassembled WGS sequence"/>
</dbReference>
<evidence type="ECO:0000256" key="5">
    <source>
        <dbReference type="PROSITE-ProRule" id="PRU00042"/>
    </source>
</evidence>
<dbReference type="EMBL" id="DS268492">
    <property type="protein sequence ID" value="EFP11668.1"/>
    <property type="molecule type" value="Genomic_DNA"/>
</dbReference>
<protein>
    <recommendedName>
        <fullName evidence="7">C2H2-type domain-containing protein</fullName>
    </recommendedName>
</protein>
<dbReference type="STRING" id="31234.E3MXL5"/>
<name>E3MXL5_CAERE</name>
<dbReference type="eggNOG" id="KOG1721">
    <property type="taxonomic scope" value="Eukaryota"/>
</dbReference>
<feature type="compositionally biased region" description="Polar residues" evidence="6">
    <location>
        <begin position="15"/>
        <end position="24"/>
    </location>
</feature>
<evidence type="ECO:0000313" key="8">
    <source>
        <dbReference type="EMBL" id="EFP11668.1"/>
    </source>
</evidence>
<dbReference type="PANTHER" id="PTHR23235">
    <property type="entry name" value="KRUEPPEL-LIKE TRANSCRIPTION FACTOR"/>
    <property type="match status" value="1"/>
</dbReference>
<gene>
    <name evidence="8" type="ORF">CRE_27760</name>
</gene>
<dbReference type="PROSITE" id="PS00028">
    <property type="entry name" value="ZINC_FINGER_C2H2_1"/>
    <property type="match status" value="2"/>
</dbReference>
<feature type="region of interest" description="Disordered" evidence="6">
    <location>
        <begin position="1"/>
        <end position="30"/>
    </location>
</feature>
<dbReference type="InterPro" id="IPR036236">
    <property type="entry name" value="Znf_C2H2_sf"/>
</dbReference>
<keyword evidence="9" id="KW-1185">Reference proteome</keyword>
<feature type="domain" description="C2H2-type" evidence="7">
    <location>
        <begin position="248"/>
        <end position="275"/>
    </location>
</feature>
<evidence type="ECO:0000256" key="2">
    <source>
        <dbReference type="ARBA" id="ARBA00022737"/>
    </source>
</evidence>
<dbReference type="HOGENOM" id="CLU_922104_0_0_1"/>
<evidence type="ECO:0000313" key="9">
    <source>
        <dbReference type="Proteomes" id="UP000008281"/>
    </source>
</evidence>
<keyword evidence="1" id="KW-0479">Metal-binding</keyword>
<organism evidence="9">
    <name type="scientific">Caenorhabditis remanei</name>
    <name type="common">Caenorhabditis vulgaris</name>
    <dbReference type="NCBI Taxonomy" id="31234"/>
    <lineage>
        <taxon>Eukaryota</taxon>
        <taxon>Metazoa</taxon>
        <taxon>Ecdysozoa</taxon>
        <taxon>Nematoda</taxon>
        <taxon>Chromadorea</taxon>
        <taxon>Rhabditida</taxon>
        <taxon>Rhabditina</taxon>
        <taxon>Rhabditomorpha</taxon>
        <taxon>Rhabditoidea</taxon>
        <taxon>Rhabditidae</taxon>
        <taxon>Peloderinae</taxon>
        <taxon>Caenorhabditis</taxon>
    </lineage>
</organism>
<evidence type="ECO:0000256" key="6">
    <source>
        <dbReference type="SAM" id="MobiDB-lite"/>
    </source>
</evidence>
<dbReference type="Gene3D" id="3.30.160.60">
    <property type="entry name" value="Classic Zinc Finger"/>
    <property type="match status" value="3"/>
</dbReference>